<proteinExistence type="predicted"/>
<accession>A0A1L2GKN8</accession>
<dbReference type="EMBL" id="MVGJ01000404">
    <property type="protein sequence ID" value="OOL78085.1"/>
    <property type="molecule type" value="Genomic_DNA"/>
</dbReference>
<protein>
    <recommendedName>
        <fullName evidence="6">Homeodomain phBC6A51-type domain-containing protein</fullName>
    </recommendedName>
</protein>
<sequence length="142" mass="16165">MEKSDTKANRYKPTAAEKKLLEVLINPDNLGKPVQELCSLAKIGRTKYYDAMSKDGFVDLVNETTMDLIKGKASDVLNATYKYALTEKGHQDRKMILTIAGIYADKQELKHSGGVDIRKQYEKMSDEELEELVKRYEKINDS</sequence>
<dbReference type="RefSeq" id="WP_002304484.1">
    <property type="nucleotide sequence ID" value="NZ_AP026566.1"/>
</dbReference>
<evidence type="ECO:0000313" key="2">
    <source>
        <dbReference type="EMBL" id="KAB7578215.1"/>
    </source>
</evidence>
<evidence type="ECO:0000313" key="4">
    <source>
        <dbReference type="Proteomes" id="UP000191171"/>
    </source>
</evidence>
<dbReference type="Proteomes" id="UP000191171">
    <property type="component" value="Unassembled WGS sequence"/>
</dbReference>
<reference evidence="3 4" key="1">
    <citation type="submission" date="2017-02" db="EMBL/GenBank/DDBJ databases">
        <title>Clonality and virulence of isolates of VRE in Hematopoietic Stem Cell Transplanted (HSCT) patients.</title>
        <authorList>
            <person name="Marchi A.P."/>
            <person name="Martins R.C."/>
            <person name="Marie S.K."/>
            <person name="Levin A.S."/>
            <person name="Costa S.F."/>
        </authorList>
    </citation>
    <scope>NUCLEOTIDE SEQUENCE [LARGE SCALE GENOMIC DNA]</scope>
    <source>
        <strain evidence="3 4">LIM1759</strain>
    </source>
</reference>
<comment type="caution">
    <text evidence="3">The sequence shown here is derived from an EMBL/GenBank/DDBJ whole genome shotgun (WGS) entry which is preliminary data.</text>
</comment>
<evidence type="ECO:0000313" key="5">
    <source>
        <dbReference type="Proteomes" id="UP000469871"/>
    </source>
</evidence>
<dbReference type="AlphaFoldDB" id="A0A1L2GKN8"/>
<evidence type="ECO:0000313" key="3">
    <source>
        <dbReference type="EMBL" id="OOL78085.1"/>
    </source>
</evidence>
<dbReference type="EMBL" id="WEFP01000001">
    <property type="protein sequence ID" value="KAB7578215.1"/>
    <property type="molecule type" value="Genomic_DNA"/>
</dbReference>
<gene>
    <name evidence="3" type="ORF">B1P95_17225</name>
    <name evidence="2" type="ORF">GBM73_13335</name>
    <name evidence="1" type="ORF">GBM73_17250</name>
</gene>
<reference evidence="1 5" key="2">
    <citation type="submission" date="2019-10" db="EMBL/GenBank/DDBJ databases">
        <title>Evolutionary dynamics of vancomycin-resistant Enterococcus faecium during gastrointestinal tract colonization and bloodstream infection in immunocompromised pediatric patients.</title>
        <authorList>
            <person name="Chilambi G.S."/>
            <person name="Nordstrom H.R."/>
            <person name="Evans D.R."/>
            <person name="Ferrolino J."/>
            <person name="Hayden R.T."/>
            <person name="Maron G.M."/>
            <person name="Vo A.N."/>
            <person name="Gilmore M.S."/>
            <person name="Wolf J."/>
            <person name="Rosch J.W."/>
            <person name="Van Tyne D."/>
        </authorList>
    </citation>
    <scope>NUCLEOTIDE SEQUENCE [LARGE SCALE GENOMIC DNA]</scope>
    <source>
        <strain evidence="1 5">VRECG27</strain>
    </source>
</reference>
<organism evidence="3 4">
    <name type="scientific">Enterococcus faecium</name>
    <name type="common">Streptococcus faecium</name>
    <dbReference type="NCBI Taxonomy" id="1352"/>
    <lineage>
        <taxon>Bacteria</taxon>
        <taxon>Bacillati</taxon>
        <taxon>Bacillota</taxon>
        <taxon>Bacilli</taxon>
        <taxon>Lactobacillales</taxon>
        <taxon>Enterococcaceae</taxon>
        <taxon>Enterococcus</taxon>
    </lineage>
</organism>
<dbReference type="Proteomes" id="UP000469871">
    <property type="component" value="Unassembled WGS sequence"/>
</dbReference>
<evidence type="ECO:0000313" key="1">
    <source>
        <dbReference type="EMBL" id="KAB7572215.1"/>
    </source>
</evidence>
<evidence type="ECO:0008006" key="6">
    <source>
        <dbReference type="Google" id="ProtNLM"/>
    </source>
</evidence>
<name>A0A1L2GKN8_ENTFC</name>
<dbReference type="EMBL" id="WEFP01000011">
    <property type="protein sequence ID" value="KAB7572215.1"/>
    <property type="molecule type" value="Genomic_DNA"/>
</dbReference>